<dbReference type="Pfam" id="PF13353">
    <property type="entry name" value="Fer4_12"/>
    <property type="match status" value="1"/>
</dbReference>
<proteinExistence type="predicted"/>
<dbReference type="Proteomes" id="UP000674270">
    <property type="component" value="Unassembled WGS sequence"/>
</dbReference>
<evidence type="ECO:0000313" key="7">
    <source>
        <dbReference type="EMBL" id="MBQ0269720.1"/>
    </source>
</evidence>
<dbReference type="GO" id="GO:0051539">
    <property type="term" value="F:4 iron, 4 sulfur cluster binding"/>
    <property type="evidence" value="ECO:0007669"/>
    <property type="project" value="UniProtKB-KW"/>
</dbReference>
<dbReference type="GO" id="GO:0043365">
    <property type="term" value="F:[formate-C-acetyltransferase]-activating enzyme activity"/>
    <property type="evidence" value="ECO:0007669"/>
    <property type="project" value="InterPro"/>
</dbReference>
<dbReference type="InterPro" id="IPR007197">
    <property type="entry name" value="rSAM"/>
</dbReference>
<keyword evidence="3" id="KW-0949">S-adenosyl-L-methionine</keyword>
<dbReference type="InterPro" id="IPR034457">
    <property type="entry name" value="Organic_radical-activating"/>
</dbReference>
<keyword evidence="5" id="KW-0408">Iron</keyword>
<dbReference type="GO" id="GO:0046872">
    <property type="term" value="F:metal ion binding"/>
    <property type="evidence" value="ECO:0007669"/>
    <property type="project" value="UniProtKB-KW"/>
</dbReference>
<dbReference type="EMBL" id="JAGKLY010000007">
    <property type="protein sequence ID" value="MBQ0269720.1"/>
    <property type="molecule type" value="Genomic_DNA"/>
</dbReference>
<dbReference type="SFLD" id="SFLDG01066">
    <property type="entry name" value="organic_radical-activating_enz"/>
    <property type="match status" value="1"/>
</dbReference>
<comment type="cofactor">
    <cofactor evidence="1">
        <name>[4Fe-4S] cluster</name>
        <dbReference type="ChEBI" id="CHEBI:49883"/>
    </cofactor>
</comment>
<dbReference type="Gene3D" id="3.20.20.70">
    <property type="entry name" value="Aldolase class I"/>
    <property type="match status" value="1"/>
</dbReference>
<evidence type="ECO:0000256" key="1">
    <source>
        <dbReference type="ARBA" id="ARBA00001966"/>
    </source>
</evidence>
<accession>A0A8I2DBS4</accession>
<dbReference type="AlphaFoldDB" id="A0A8I2DBS4"/>
<sequence>MVNISISRIHFPITALGPGKRIGIWFQGCSLRCKGCLSPDTWQVKDNNITVEQLLEQITEWLPLADGITISGGEPFEQPEALFALVSGIKQLTDADILVYSGYQWDDIEKRVSQMAPCIDALISEPFKVDLPQTQMLKGSDNQQLHMLTPLGKARFMAYQRSTTPEDKVLDLAFDETGRLFLAGVPERNDMLRLRTLIEQQDQSLQQLKK</sequence>
<evidence type="ECO:0000256" key="5">
    <source>
        <dbReference type="ARBA" id="ARBA00023004"/>
    </source>
</evidence>
<name>A0A8I2DBS4_9GAMM</name>
<dbReference type="SFLD" id="SFLDG01063">
    <property type="entry name" value="activating_enzymes__group_1"/>
    <property type="match status" value="1"/>
</dbReference>
<dbReference type="RefSeq" id="WP_204162588.1">
    <property type="nucleotide sequence ID" value="NZ_JAFJXY010000002.1"/>
</dbReference>
<dbReference type="InterPro" id="IPR058240">
    <property type="entry name" value="rSAM_sf"/>
</dbReference>
<keyword evidence="2" id="KW-0004">4Fe-4S</keyword>
<evidence type="ECO:0000256" key="3">
    <source>
        <dbReference type="ARBA" id="ARBA00022691"/>
    </source>
</evidence>
<comment type="caution">
    <text evidence="7">The sequence shown here is derived from an EMBL/GenBank/DDBJ whole genome shotgun (WGS) entry which is preliminary data.</text>
</comment>
<dbReference type="PANTHER" id="PTHR30352">
    <property type="entry name" value="PYRUVATE FORMATE-LYASE-ACTIVATING ENZYME"/>
    <property type="match status" value="1"/>
</dbReference>
<evidence type="ECO:0000256" key="6">
    <source>
        <dbReference type="ARBA" id="ARBA00023014"/>
    </source>
</evidence>
<organism evidence="7 8">
    <name type="scientific">Providencia huaxiensis</name>
    <dbReference type="NCBI Taxonomy" id="2027290"/>
    <lineage>
        <taxon>Bacteria</taxon>
        <taxon>Pseudomonadati</taxon>
        <taxon>Pseudomonadota</taxon>
        <taxon>Gammaproteobacteria</taxon>
        <taxon>Enterobacterales</taxon>
        <taxon>Morganellaceae</taxon>
        <taxon>Providencia</taxon>
    </lineage>
</organism>
<keyword evidence="4" id="KW-0479">Metal-binding</keyword>
<dbReference type="InterPro" id="IPR012837">
    <property type="entry name" value="NrdG"/>
</dbReference>
<reference evidence="7" key="1">
    <citation type="submission" date="2021-03" db="EMBL/GenBank/DDBJ databases">
        <authorList>
            <person name="Stanton E."/>
        </authorList>
    </citation>
    <scope>NUCLEOTIDE SEQUENCE</scope>
    <source>
        <strain evidence="7">2020EL-00113</strain>
    </source>
</reference>
<dbReference type="InterPro" id="IPR013785">
    <property type="entry name" value="Aldolase_TIM"/>
</dbReference>
<dbReference type="SFLD" id="SFLDS00029">
    <property type="entry name" value="Radical_SAM"/>
    <property type="match status" value="1"/>
</dbReference>
<dbReference type="SFLD" id="SFLDF00299">
    <property type="entry name" value="anaerobic_ribonucleoside-triph"/>
    <property type="match status" value="1"/>
</dbReference>
<protein>
    <submittedName>
        <fullName evidence="7">Radical SAM protein</fullName>
    </submittedName>
</protein>
<evidence type="ECO:0000313" key="8">
    <source>
        <dbReference type="Proteomes" id="UP000674270"/>
    </source>
</evidence>
<dbReference type="PANTHER" id="PTHR30352:SF2">
    <property type="entry name" value="ANAEROBIC RIBONUCLEOSIDE-TRIPHOSPHATE REDUCTASE-ACTIVATING PROTEIN"/>
    <property type="match status" value="1"/>
</dbReference>
<evidence type="ECO:0000256" key="2">
    <source>
        <dbReference type="ARBA" id="ARBA00022485"/>
    </source>
</evidence>
<keyword evidence="6" id="KW-0411">Iron-sulfur</keyword>
<evidence type="ECO:0000256" key="4">
    <source>
        <dbReference type="ARBA" id="ARBA00022723"/>
    </source>
</evidence>
<dbReference type="SUPFAM" id="SSF102114">
    <property type="entry name" value="Radical SAM enzymes"/>
    <property type="match status" value="1"/>
</dbReference>
<gene>
    <name evidence="7" type="ORF">J7T18_15565</name>
</gene>
<dbReference type="GO" id="GO:0004748">
    <property type="term" value="F:ribonucleoside-diphosphate reductase activity, thioredoxin disulfide as acceptor"/>
    <property type="evidence" value="ECO:0007669"/>
    <property type="project" value="TreeGrafter"/>
</dbReference>